<evidence type="ECO:0000313" key="3">
    <source>
        <dbReference type="Proteomes" id="UP000062043"/>
    </source>
</evidence>
<dbReference type="AlphaFoldDB" id="A0A0X1KJJ0"/>
<reference evidence="2 3" key="1">
    <citation type="submission" date="2014-01" db="EMBL/GenBank/DDBJ databases">
        <title>Genome sequencing of Thermococcus guaymasensis.</title>
        <authorList>
            <person name="Zhang X."/>
            <person name="Alvare G."/>
            <person name="Fristensky B."/>
            <person name="Chen L."/>
            <person name="Suen T."/>
            <person name="Chen Q."/>
            <person name="Ma K."/>
        </authorList>
    </citation>
    <scope>NUCLEOTIDE SEQUENCE [LARGE SCALE GENOMIC DNA]</scope>
    <source>
        <strain evidence="2 3">DSM 11113</strain>
    </source>
</reference>
<dbReference type="PATRIC" id="fig|1432656.3.peg.768"/>
<dbReference type="Pfam" id="PF03683">
    <property type="entry name" value="UPF0175"/>
    <property type="match status" value="1"/>
</dbReference>
<evidence type="ECO:0000256" key="1">
    <source>
        <dbReference type="ARBA" id="ARBA00005651"/>
    </source>
</evidence>
<gene>
    <name evidence="2" type="ORF">X802_03955</name>
</gene>
<evidence type="ECO:0000313" key="2">
    <source>
        <dbReference type="EMBL" id="AJC71415.1"/>
    </source>
</evidence>
<dbReference type="RefSeq" id="WP_062371162.1">
    <property type="nucleotide sequence ID" value="NZ_CP007140.1"/>
</dbReference>
<dbReference type="PANTHER" id="PTHR37525:SF1">
    <property type="entry name" value="UPF0175 PROTEIN SSL1255"/>
    <property type="match status" value="1"/>
</dbReference>
<dbReference type="STRING" id="1432656.X802_03955"/>
<dbReference type="PANTHER" id="PTHR37525">
    <property type="entry name" value="UPF0175 PROTEIN SSL1255"/>
    <property type="match status" value="1"/>
</dbReference>
<keyword evidence="3" id="KW-1185">Reference proteome</keyword>
<sequence>MEDLWIVKEFEKVAELMPERALNLIKKDPDLLKEIVISAYLDEIISLGKAAEVLGVTREELIEEFKKRGIPIRAPDREDVLSEVEVITCL</sequence>
<dbReference type="OrthoDB" id="93800at2157"/>
<dbReference type="InterPro" id="IPR005368">
    <property type="entry name" value="UPF0175"/>
</dbReference>
<organism evidence="2 3">
    <name type="scientific">Thermococcus guaymasensis DSM 11113</name>
    <dbReference type="NCBI Taxonomy" id="1432656"/>
    <lineage>
        <taxon>Archaea</taxon>
        <taxon>Methanobacteriati</taxon>
        <taxon>Methanobacteriota</taxon>
        <taxon>Thermococci</taxon>
        <taxon>Thermococcales</taxon>
        <taxon>Thermococcaceae</taxon>
        <taxon>Thermococcus</taxon>
    </lineage>
</organism>
<accession>A0A0X1KJJ0</accession>
<dbReference type="Proteomes" id="UP000062043">
    <property type="component" value="Chromosome"/>
</dbReference>
<dbReference type="InterPro" id="IPR052264">
    <property type="entry name" value="UPF0175_domain"/>
</dbReference>
<name>A0A0X1KJJ0_9EURY</name>
<dbReference type="GeneID" id="27134807"/>
<dbReference type="EMBL" id="CP007140">
    <property type="protein sequence ID" value="AJC71415.1"/>
    <property type="molecule type" value="Genomic_DNA"/>
</dbReference>
<dbReference type="KEGG" id="tgy:X802_03955"/>
<protein>
    <submittedName>
        <fullName evidence="2">Uncharacterized protein</fullName>
    </submittedName>
</protein>
<proteinExistence type="inferred from homology"/>
<comment type="similarity">
    <text evidence="1">Belongs to the UPF0175 family.</text>
</comment>